<evidence type="ECO:0000313" key="2">
    <source>
        <dbReference type="Proteomes" id="UP001152798"/>
    </source>
</evidence>
<accession>A0A9P0HKZ1</accession>
<sequence>MESLEACLSATAYYFPNYTPVIYIV</sequence>
<dbReference type="EMBL" id="OV725081">
    <property type="protein sequence ID" value="CAH1403936.1"/>
    <property type="molecule type" value="Genomic_DNA"/>
</dbReference>
<proteinExistence type="predicted"/>
<name>A0A9P0HKZ1_NEZVI</name>
<reference evidence="1" key="1">
    <citation type="submission" date="2022-01" db="EMBL/GenBank/DDBJ databases">
        <authorList>
            <person name="King R."/>
        </authorList>
    </citation>
    <scope>NUCLEOTIDE SEQUENCE</scope>
</reference>
<protein>
    <submittedName>
        <fullName evidence="1">Uncharacterized protein</fullName>
    </submittedName>
</protein>
<organism evidence="1 2">
    <name type="scientific">Nezara viridula</name>
    <name type="common">Southern green stink bug</name>
    <name type="synonym">Cimex viridulus</name>
    <dbReference type="NCBI Taxonomy" id="85310"/>
    <lineage>
        <taxon>Eukaryota</taxon>
        <taxon>Metazoa</taxon>
        <taxon>Ecdysozoa</taxon>
        <taxon>Arthropoda</taxon>
        <taxon>Hexapoda</taxon>
        <taxon>Insecta</taxon>
        <taxon>Pterygota</taxon>
        <taxon>Neoptera</taxon>
        <taxon>Paraneoptera</taxon>
        <taxon>Hemiptera</taxon>
        <taxon>Heteroptera</taxon>
        <taxon>Panheteroptera</taxon>
        <taxon>Pentatomomorpha</taxon>
        <taxon>Pentatomoidea</taxon>
        <taxon>Pentatomidae</taxon>
        <taxon>Pentatominae</taxon>
        <taxon>Nezara</taxon>
    </lineage>
</organism>
<dbReference type="Proteomes" id="UP001152798">
    <property type="component" value="Chromosome 5"/>
</dbReference>
<evidence type="ECO:0000313" key="1">
    <source>
        <dbReference type="EMBL" id="CAH1403936.1"/>
    </source>
</evidence>
<gene>
    <name evidence="1" type="ORF">NEZAVI_LOCUS12446</name>
</gene>
<keyword evidence="2" id="KW-1185">Reference proteome</keyword>
<dbReference type="AlphaFoldDB" id="A0A9P0HKZ1"/>